<reference evidence="1 2" key="1">
    <citation type="submission" date="2018-12" db="EMBL/GenBank/DDBJ databases">
        <title>Mesorhizobium carbonis sp. nov., isolated from coal mine water.</title>
        <authorList>
            <person name="Xin W."/>
            <person name="Xu Z."/>
            <person name="Xiang F."/>
            <person name="Zhang J."/>
            <person name="Xi L."/>
            <person name="Liu J."/>
        </authorList>
    </citation>
    <scope>NUCLEOTIDE SEQUENCE [LARGE SCALE GENOMIC DNA]</scope>
    <source>
        <strain evidence="1 2">B2.3</strain>
    </source>
</reference>
<gene>
    <name evidence="1" type="ORF">EJC49_19010</name>
</gene>
<keyword evidence="2" id="KW-1185">Reference proteome</keyword>
<evidence type="ECO:0000313" key="1">
    <source>
        <dbReference type="EMBL" id="RST84782.1"/>
    </source>
</evidence>
<sequence length="62" mass="6658">MTTKPGEQYAVRKKAYLLIKKLFDENGIDFAYPTIRVIEGGDAHAAAAAHEVLTAGPNSEPA</sequence>
<dbReference type="GO" id="GO:0016020">
    <property type="term" value="C:membrane"/>
    <property type="evidence" value="ECO:0007669"/>
    <property type="project" value="InterPro"/>
</dbReference>
<dbReference type="Proteomes" id="UP000278398">
    <property type="component" value="Unassembled WGS sequence"/>
</dbReference>
<dbReference type="AlphaFoldDB" id="A0A429YTR9"/>
<dbReference type="InterPro" id="IPR011066">
    <property type="entry name" value="MscS_channel_C_sf"/>
</dbReference>
<proteinExistence type="predicted"/>
<comment type="caution">
    <text evidence="1">The sequence shown here is derived from an EMBL/GenBank/DDBJ whole genome shotgun (WGS) entry which is preliminary data.</text>
</comment>
<protein>
    <submittedName>
        <fullName evidence="1">Mechanosensitive ion channel family protein</fullName>
    </submittedName>
</protein>
<dbReference type="Gene3D" id="3.30.70.100">
    <property type="match status" value="1"/>
</dbReference>
<name>A0A429YTR9_9HYPH</name>
<accession>A0A429YTR9</accession>
<dbReference type="EMBL" id="RWKW01000075">
    <property type="protein sequence ID" value="RST84782.1"/>
    <property type="molecule type" value="Genomic_DNA"/>
</dbReference>
<evidence type="ECO:0000313" key="2">
    <source>
        <dbReference type="Proteomes" id="UP000278398"/>
    </source>
</evidence>
<organism evidence="1 2">
    <name type="scientific">Aquibium carbonis</name>
    <dbReference type="NCBI Taxonomy" id="2495581"/>
    <lineage>
        <taxon>Bacteria</taxon>
        <taxon>Pseudomonadati</taxon>
        <taxon>Pseudomonadota</taxon>
        <taxon>Alphaproteobacteria</taxon>
        <taxon>Hyphomicrobiales</taxon>
        <taxon>Phyllobacteriaceae</taxon>
        <taxon>Aquibium</taxon>
    </lineage>
</organism>
<dbReference type="SUPFAM" id="SSF82689">
    <property type="entry name" value="Mechanosensitive channel protein MscS (YggB), C-terminal domain"/>
    <property type="match status" value="1"/>
</dbReference>
<dbReference type="OrthoDB" id="9814206at2"/>